<dbReference type="EMBL" id="CACRXK020032331">
    <property type="protein sequence ID" value="CAB4043424.1"/>
    <property type="molecule type" value="Genomic_DNA"/>
</dbReference>
<dbReference type="AlphaFoldDB" id="A0A6S7KKP5"/>
<organism evidence="3 4">
    <name type="scientific">Paramuricea clavata</name>
    <name type="common">Red gorgonian</name>
    <name type="synonym">Violescent sea-whip</name>
    <dbReference type="NCBI Taxonomy" id="317549"/>
    <lineage>
        <taxon>Eukaryota</taxon>
        <taxon>Metazoa</taxon>
        <taxon>Cnidaria</taxon>
        <taxon>Anthozoa</taxon>
        <taxon>Octocorallia</taxon>
        <taxon>Malacalcyonacea</taxon>
        <taxon>Plexauridae</taxon>
        <taxon>Paramuricea</taxon>
    </lineage>
</organism>
<feature type="region of interest" description="Disordered" evidence="2">
    <location>
        <begin position="1"/>
        <end position="48"/>
    </location>
</feature>
<feature type="coiled-coil region" evidence="1">
    <location>
        <begin position="83"/>
        <end position="138"/>
    </location>
</feature>
<evidence type="ECO:0000313" key="4">
    <source>
        <dbReference type="Proteomes" id="UP001152795"/>
    </source>
</evidence>
<reference evidence="3" key="1">
    <citation type="submission" date="2020-04" db="EMBL/GenBank/DDBJ databases">
        <authorList>
            <person name="Alioto T."/>
            <person name="Alioto T."/>
            <person name="Gomez Garrido J."/>
        </authorList>
    </citation>
    <scope>NUCLEOTIDE SEQUENCE</scope>
    <source>
        <strain evidence="3">A484AB</strain>
    </source>
</reference>
<keyword evidence="1" id="KW-0175">Coiled coil</keyword>
<comment type="caution">
    <text evidence="3">The sequence shown here is derived from an EMBL/GenBank/DDBJ whole genome shotgun (WGS) entry which is preliminary data.</text>
</comment>
<sequence>MSKRQQPSRGSTQEFAKSAHNTPNKVSNSENKTPKTSKKAMTSENPEEISKIDELYTMMKSVMVKLETLDLINERILSVEQNVKSLTKSMEFAHAEIANIKEEMKQRKKTEEKNVTRIGELEESNKRLQETVVDLKARSMRDNLLFHNIEESDEEDCAE</sequence>
<evidence type="ECO:0000256" key="1">
    <source>
        <dbReference type="SAM" id="Coils"/>
    </source>
</evidence>
<feature type="non-terminal residue" evidence="3">
    <location>
        <position position="159"/>
    </location>
</feature>
<accession>A0A6S7KKP5</accession>
<evidence type="ECO:0000256" key="2">
    <source>
        <dbReference type="SAM" id="MobiDB-lite"/>
    </source>
</evidence>
<protein>
    <submittedName>
        <fullName evidence="3">Uncharacterized protein</fullName>
    </submittedName>
</protein>
<evidence type="ECO:0000313" key="3">
    <source>
        <dbReference type="EMBL" id="CAB4043424.1"/>
    </source>
</evidence>
<proteinExistence type="predicted"/>
<dbReference type="Proteomes" id="UP001152795">
    <property type="component" value="Unassembled WGS sequence"/>
</dbReference>
<feature type="compositionally biased region" description="Polar residues" evidence="2">
    <location>
        <begin position="1"/>
        <end position="31"/>
    </location>
</feature>
<name>A0A6S7KKP5_PARCT</name>
<keyword evidence="4" id="KW-1185">Reference proteome</keyword>
<gene>
    <name evidence="3" type="ORF">PACLA_8A082541</name>
</gene>